<proteinExistence type="predicted"/>
<organism evidence="1 2">
    <name type="scientific">Mycobacterium sherrisii</name>
    <dbReference type="NCBI Taxonomy" id="243061"/>
    <lineage>
        <taxon>Bacteria</taxon>
        <taxon>Bacillati</taxon>
        <taxon>Actinomycetota</taxon>
        <taxon>Actinomycetes</taxon>
        <taxon>Mycobacteriales</taxon>
        <taxon>Mycobacteriaceae</taxon>
        <taxon>Mycobacterium</taxon>
        <taxon>Mycobacterium simiae complex</taxon>
    </lineage>
</organism>
<gene>
    <name evidence="1" type="ORF">BHQ21_26110</name>
</gene>
<evidence type="ECO:0000313" key="1">
    <source>
        <dbReference type="EMBL" id="ODQ97982.1"/>
    </source>
</evidence>
<name>A0A1E3S8N3_9MYCO</name>
<keyword evidence="2" id="KW-1185">Reference proteome</keyword>
<dbReference type="Proteomes" id="UP000094224">
    <property type="component" value="Unassembled WGS sequence"/>
</dbReference>
<dbReference type="RefSeq" id="WP_069403149.1">
    <property type="nucleotide sequence ID" value="NZ_JBKFED010000095.1"/>
</dbReference>
<evidence type="ECO:0008006" key="3">
    <source>
        <dbReference type="Google" id="ProtNLM"/>
    </source>
</evidence>
<accession>A0A1E3S8N3</accession>
<sequence length="197" mass="21783">MRSAALTYWRGERCAVLDSLEAVHEQVTGKRRGRQTATEHLNLALFVRLAAEFQGFCRDLHDDAAIVIADSLVDEYSARIPVLLSALVRGRKLDVGNAGPGNIGNDFANLGMSLWPDIYARYPVRGPKWNVVLERLNTVRNAVAHSDSAKLAEVKRLQPLTLATFRRWRGSLNTAASGFDVVVTAYLSYLTGKAAWD</sequence>
<dbReference type="EMBL" id="MIHC01000109">
    <property type="protein sequence ID" value="ODQ97982.1"/>
    <property type="molecule type" value="Genomic_DNA"/>
</dbReference>
<protein>
    <recommendedName>
        <fullName evidence="3">RiboL-PSP-HEPN domain-containing protein</fullName>
    </recommendedName>
</protein>
<comment type="caution">
    <text evidence="1">The sequence shown here is derived from an EMBL/GenBank/DDBJ whole genome shotgun (WGS) entry which is preliminary data.</text>
</comment>
<dbReference type="AlphaFoldDB" id="A0A1E3S8N3"/>
<evidence type="ECO:0000313" key="2">
    <source>
        <dbReference type="Proteomes" id="UP000094224"/>
    </source>
</evidence>
<reference evidence="2" key="1">
    <citation type="submission" date="2016-09" db="EMBL/GenBank/DDBJ databases">
        <authorList>
            <person name="Greninger A.L."/>
            <person name="Jerome K.R."/>
            <person name="Mcnair B."/>
            <person name="Wallis C."/>
            <person name="Fang F."/>
        </authorList>
    </citation>
    <scope>NUCLEOTIDE SEQUENCE [LARGE SCALE GENOMIC DNA]</scope>
    <source>
        <strain evidence="2">BC1_M4</strain>
    </source>
</reference>